<sequence>MAKHFAKGFLIGSLTTLGAVAGSVFAFKKAIIEPQEEFDNKVEENRRRANRKSHAAHQG</sequence>
<dbReference type="RefSeq" id="WP_057823060.1">
    <property type="nucleotide sequence ID" value="NZ_AZFX01000003.1"/>
</dbReference>
<proteinExistence type="predicted"/>
<name>A0A0R1W7H6_9LACO</name>
<feature type="compositionally biased region" description="Basic and acidic residues" evidence="1">
    <location>
        <begin position="38"/>
        <end position="47"/>
    </location>
</feature>
<evidence type="ECO:0000313" key="3">
    <source>
        <dbReference type="Proteomes" id="UP000051315"/>
    </source>
</evidence>
<dbReference type="Proteomes" id="UP000051315">
    <property type="component" value="Unassembled WGS sequence"/>
</dbReference>
<evidence type="ECO:0000313" key="2">
    <source>
        <dbReference type="EMBL" id="KRM13838.1"/>
    </source>
</evidence>
<dbReference type="AlphaFoldDB" id="A0A0R1W7H6"/>
<gene>
    <name evidence="2" type="ORF">FC15_GL001009</name>
</gene>
<evidence type="ECO:0008006" key="4">
    <source>
        <dbReference type="Google" id="ProtNLM"/>
    </source>
</evidence>
<feature type="region of interest" description="Disordered" evidence="1">
    <location>
        <begin position="37"/>
        <end position="59"/>
    </location>
</feature>
<accession>A0A0R1W7H6</accession>
<comment type="caution">
    <text evidence="2">The sequence shown here is derived from an EMBL/GenBank/DDBJ whole genome shotgun (WGS) entry which is preliminary data.</text>
</comment>
<evidence type="ECO:0000256" key="1">
    <source>
        <dbReference type="SAM" id="MobiDB-lite"/>
    </source>
</evidence>
<feature type="compositionally biased region" description="Basic residues" evidence="1">
    <location>
        <begin position="48"/>
        <end position="59"/>
    </location>
</feature>
<dbReference type="EMBL" id="AZFX01000003">
    <property type="protein sequence ID" value="KRM13838.1"/>
    <property type="molecule type" value="Genomic_DNA"/>
</dbReference>
<dbReference type="STRING" id="1423735.FC15_GL001009"/>
<dbReference type="Pfam" id="PF11240">
    <property type="entry name" value="DUF3042"/>
    <property type="match status" value="1"/>
</dbReference>
<dbReference type="OrthoDB" id="2307098at2"/>
<protein>
    <recommendedName>
        <fullName evidence="4">DUF3042 domain-containing protein</fullName>
    </recommendedName>
</protein>
<dbReference type="InterPro" id="IPR021402">
    <property type="entry name" value="DUF3042"/>
</dbReference>
<organism evidence="2 3">
    <name type="scientific">Lapidilactobacillus concavus DSM 17758</name>
    <dbReference type="NCBI Taxonomy" id="1423735"/>
    <lineage>
        <taxon>Bacteria</taxon>
        <taxon>Bacillati</taxon>
        <taxon>Bacillota</taxon>
        <taxon>Bacilli</taxon>
        <taxon>Lactobacillales</taxon>
        <taxon>Lactobacillaceae</taxon>
        <taxon>Lapidilactobacillus</taxon>
    </lineage>
</organism>
<reference evidence="2 3" key="1">
    <citation type="journal article" date="2015" name="Genome Announc.">
        <title>Expanding the biotechnology potential of lactobacilli through comparative genomics of 213 strains and associated genera.</title>
        <authorList>
            <person name="Sun Z."/>
            <person name="Harris H.M."/>
            <person name="McCann A."/>
            <person name="Guo C."/>
            <person name="Argimon S."/>
            <person name="Zhang W."/>
            <person name="Yang X."/>
            <person name="Jeffery I.B."/>
            <person name="Cooney J.C."/>
            <person name="Kagawa T.F."/>
            <person name="Liu W."/>
            <person name="Song Y."/>
            <person name="Salvetti E."/>
            <person name="Wrobel A."/>
            <person name="Rasinkangas P."/>
            <person name="Parkhill J."/>
            <person name="Rea M.C."/>
            <person name="O'Sullivan O."/>
            <person name="Ritari J."/>
            <person name="Douillard F.P."/>
            <person name="Paul Ross R."/>
            <person name="Yang R."/>
            <person name="Briner A.E."/>
            <person name="Felis G.E."/>
            <person name="de Vos W.M."/>
            <person name="Barrangou R."/>
            <person name="Klaenhammer T.R."/>
            <person name="Caufield P.W."/>
            <person name="Cui Y."/>
            <person name="Zhang H."/>
            <person name="O'Toole P.W."/>
        </authorList>
    </citation>
    <scope>NUCLEOTIDE SEQUENCE [LARGE SCALE GENOMIC DNA]</scope>
    <source>
        <strain evidence="2 3">DSM 17758</strain>
    </source>
</reference>
<keyword evidence="3" id="KW-1185">Reference proteome</keyword>
<dbReference type="PATRIC" id="fig|1423735.3.peg.1049"/>